<dbReference type="Proteomes" id="UP000807342">
    <property type="component" value="Unassembled WGS sequence"/>
</dbReference>
<accession>A0A9P6C1P5</accession>
<dbReference type="EMBL" id="MU151283">
    <property type="protein sequence ID" value="KAF9445749.1"/>
    <property type="molecule type" value="Genomic_DNA"/>
</dbReference>
<evidence type="ECO:0000313" key="3">
    <source>
        <dbReference type="Proteomes" id="UP000807342"/>
    </source>
</evidence>
<comment type="caution">
    <text evidence="2">The sequence shown here is derived from an EMBL/GenBank/DDBJ whole genome shotgun (WGS) entry which is preliminary data.</text>
</comment>
<evidence type="ECO:0000313" key="2">
    <source>
        <dbReference type="EMBL" id="KAF9445749.1"/>
    </source>
</evidence>
<dbReference type="AlphaFoldDB" id="A0A9P6C1P5"/>
<dbReference type="PANTHER" id="PTHR34292:SF2">
    <property type="entry name" value="OUTER SPORE WALL PROTEIN LDS1"/>
    <property type="match status" value="1"/>
</dbReference>
<dbReference type="OrthoDB" id="10012223at2759"/>
<feature type="transmembrane region" description="Helical" evidence="1">
    <location>
        <begin position="66"/>
        <end position="84"/>
    </location>
</feature>
<keyword evidence="1" id="KW-1133">Transmembrane helix</keyword>
<dbReference type="PANTHER" id="PTHR34292">
    <property type="entry name" value="OUTER SPORE WALL PROTEIN LDS1"/>
    <property type="match status" value="1"/>
</dbReference>
<reference evidence="2" key="1">
    <citation type="submission" date="2020-11" db="EMBL/GenBank/DDBJ databases">
        <authorList>
            <consortium name="DOE Joint Genome Institute"/>
            <person name="Ahrendt S."/>
            <person name="Riley R."/>
            <person name="Andreopoulos W."/>
            <person name="Labutti K."/>
            <person name="Pangilinan J."/>
            <person name="Ruiz-Duenas F.J."/>
            <person name="Barrasa J.M."/>
            <person name="Sanchez-Garcia M."/>
            <person name="Camarero S."/>
            <person name="Miyauchi S."/>
            <person name="Serrano A."/>
            <person name="Linde D."/>
            <person name="Babiker R."/>
            <person name="Drula E."/>
            <person name="Ayuso-Fernandez I."/>
            <person name="Pacheco R."/>
            <person name="Padilla G."/>
            <person name="Ferreira P."/>
            <person name="Barriuso J."/>
            <person name="Kellner H."/>
            <person name="Castanera R."/>
            <person name="Alfaro M."/>
            <person name="Ramirez L."/>
            <person name="Pisabarro A.G."/>
            <person name="Kuo A."/>
            <person name="Tritt A."/>
            <person name="Lipzen A."/>
            <person name="He G."/>
            <person name="Yan M."/>
            <person name="Ng V."/>
            <person name="Cullen D."/>
            <person name="Martin F."/>
            <person name="Rosso M.-N."/>
            <person name="Henrissat B."/>
            <person name="Hibbett D."/>
            <person name="Martinez A.T."/>
            <person name="Grigoriev I.V."/>
        </authorList>
    </citation>
    <scope>NUCLEOTIDE SEQUENCE</scope>
    <source>
        <strain evidence="2">MF-IS2</strain>
    </source>
</reference>
<sequence>MSSKSVAEFEGQDALFEKNSNKPVPPQLTRATLRLELPPSYVVVGAYRLITDETLLKPSWDKCKHAARRGGIVGLIWAFLTFNVQKKFIEIFLRNSPKVTGLSNDTVFGYKVPFNVHTYAAVLLIGSQVTTIMRFFLARNMAIARDRAWAYTVESRGKGPEFWQPYVEEWDQPPHVNMKKSLVDRVLGSWFGRYLIKRVLLLPFSFYPFIGIFLSAWLKALGTARHLHRRYFEAKKMTPYQIAVFMEERKWNYRAFGFTAALLEGLPIIGLVFMISNRVGAAMWAHDLEKQQHCIANERQKRNK</sequence>
<keyword evidence="1" id="KW-0812">Transmembrane</keyword>
<feature type="transmembrane region" description="Helical" evidence="1">
    <location>
        <begin position="199"/>
        <end position="218"/>
    </location>
</feature>
<gene>
    <name evidence="2" type="ORF">P691DRAFT_674999</name>
</gene>
<name>A0A9P6C1P5_9AGAR</name>
<organism evidence="2 3">
    <name type="scientific">Macrolepiota fuliginosa MF-IS2</name>
    <dbReference type="NCBI Taxonomy" id="1400762"/>
    <lineage>
        <taxon>Eukaryota</taxon>
        <taxon>Fungi</taxon>
        <taxon>Dikarya</taxon>
        <taxon>Basidiomycota</taxon>
        <taxon>Agaricomycotina</taxon>
        <taxon>Agaricomycetes</taxon>
        <taxon>Agaricomycetidae</taxon>
        <taxon>Agaricales</taxon>
        <taxon>Agaricineae</taxon>
        <taxon>Agaricaceae</taxon>
        <taxon>Macrolepiota</taxon>
    </lineage>
</organism>
<keyword evidence="3" id="KW-1185">Reference proteome</keyword>
<evidence type="ECO:0000256" key="1">
    <source>
        <dbReference type="SAM" id="Phobius"/>
    </source>
</evidence>
<protein>
    <submittedName>
        <fullName evidence="2">Uncharacterized protein</fullName>
    </submittedName>
</protein>
<feature type="transmembrane region" description="Helical" evidence="1">
    <location>
        <begin position="116"/>
        <end position="137"/>
    </location>
</feature>
<keyword evidence="1" id="KW-0472">Membrane</keyword>
<feature type="transmembrane region" description="Helical" evidence="1">
    <location>
        <begin position="255"/>
        <end position="275"/>
    </location>
</feature>
<dbReference type="InterPro" id="IPR052786">
    <property type="entry name" value="Spore_wall_assembly"/>
</dbReference>
<proteinExistence type="predicted"/>